<evidence type="ECO:0000313" key="2">
    <source>
        <dbReference type="EMBL" id="EUC30606.1"/>
    </source>
</evidence>
<dbReference type="AlphaFoldDB" id="W6YGY7"/>
<organism evidence="2 3">
    <name type="scientific">Cochliobolus carbonum (strain 26-R-13)</name>
    <name type="common">Maize leaf spot fungus</name>
    <name type="synonym">Bipolaris zeicola</name>
    <dbReference type="NCBI Taxonomy" id="930089"/>
    <lineage>
        <taxon>Eukaryota</taxon>
        <taxon>Fungi</taxon>
        <taxon>Dikarya</taxon>
        <taxon>Ascomycota</taxon>
        <taxon>Pezizomycotina</taxon>
        <taxon>Dothideomycetes</taxon>
        <taxon>Pleosporomycetidae</taxon>
        <taxon>Pleosporales</taxon>
        <taxon>Pleosporineae</taxon>
        <taxon>Pleosporaceae</taxon>
        <taxon>Bipolaris</taxon>
    </lineage>
</organism>
<proteinExistence type="predicted"/>
<dbReference type="InterPro" id="IPR011990">
    <property type="entry name" value="TPR-like_helical_dom_sf"/>
</dbReference>
<evidence type="ECO:0000313" key="3">
    <source>
        <dbReference type="Proteomes" id="UP000053841"/>
    </source>
</evidence>
<dbReference type="eggNOG" id="ENOG502SJRB">
    <property type="taxonomic scope" value="Eukaryota"/>
</dbReference>
<sequence length="477" mass="54485">MASVNDLHADSDTYAMDIVPPHFLTISPAQASTAGPELSIEPSTPKRIGRLNYHRMELKELRKLILKEHSFIASTQQWKKALSGWNLSKSIPKSVAKFIRKKTYLRQIKAGKKTSFRYRKQPVPKDKIKRYTQGYASEALSPITSSPSNLTYNTSKSSNTKYVIPVNQTNPNDMAVRSEFYNGQDIDDFLTVCRKAQILTKHGNYPSAKLAFMEALEGLEALFGTVHKIPVHILLVFVDAAIKNKDFYGAMERLCKSYTHHQELLGDNDKNNWLSFARLGLIYDAEKKYGQALKTFSAARDGLRTASETSQEDMFNLTVDLNLQISYGYQKLGDFESAEKELRDLIRQAEALGDAYRNQIAYFKHQLAHLYNNDEWHREKVPLGSAAPPRQRVEKILPEAIHDYAGTFSECPYFLCSLEQLRTYYETTGEYRRKAITLNPNTYAARRPEQRCIQATTSFIKETKAAIQTWYKGNLEN</sequence>
<dbReference type="InterPro" id="IPR025676">
    <property type="entry name" value="Clr5_dom"/>
</dbReference>
<accession>W6YGY7</accession>
<dbReference type="HOGENOM" id="CLU_462298_0_0_1"/>
<dbReference type="Pfam" id="PF14420">
    <property type="entry name" value="Clr5"/>
    <property type="match status" value="1"/>
</dbReference>
<dbReference type="KEGG" id="bze:COCCADRAFT_28531"/>
<dbReference type="Gene3D" id="1.25.40.10">
    <property type="entry name" value="Tetratricopeptide repeat domain"/>
    <property type="match status" value="1"/>
</dbReference>
<dbReference type="OrthoDB" id="3563771at2759"/>
<reference evidence="2 3" key="1">
    <citation type="journal article" date="2013" name="PLoS Genet.">
        <title>Comparative genome structure, secondary metabolite, and effector coding capacity across Cochliobolus pathogens.</title>
        <authorList>
            <person name="Condon B.J."/>
            <person name="Leng Y."/>
            <person name="Wu D."/>
            <person name="Bushley K.E."/>
            <person name="Ohm R.A."/>
            <person name="Otillar R."/>
            <person name="Martin J."/>
            <person name="Schackwitz W."/>
            <person name="Grimwood J."/>
            <person name="MohdZainudin N."/>
            <person name="Xue C."/>
            <person name="Wang R."/>
            <person name="Manning V.A."/>
            <person name="Dhillon B."/>
            <person name="Tu Z.J."/>
            <person name="Steffenson B.J."/>
            <person name="Salamov A."/>
            <person name="Sun H."/>
            <person name="Lowry S."/>
            <person name="LaButti K."/>
            <person name="Han J."/>
            <person name="Copeland A."/>
            <person name="Lindquist E."/>
            <person name="Barry K."/>
            <person name="Schmutz J."/>
            <person name="Baker S.E."/>
            <person name="Ciuffetti L.M."/>
            <person name="Grigoriev I.V."/>
            <person name="Zhong S."/>
            <person name="Turgeon B.G."/>
        </authorList>
    </citation>
    <scope>NUCLEOTIDE SEQUENCE [LARGE SCALE GENOMIC DNA]</scope>
    <source>
        <strain evidence="2 3">26-R-13</strain>
    </source>
</reference>
<gene>
    <name evidence="2" type="ORF">COCCADRAFT_28531</name>
</gene>
<dbReference type="Proteomes" id="UP000053841">
    <property type="component" value="Unassembled WGS sequence"/>
</dbReference>
<dbReference type="GeneID" id="19146418"/>
<feature type="domain" description="Clr5" evidence="1">
    <location>
        <begin position="54"/>
        <end position="89"/>
    </location>
</feature>
<dbReference type="RefSeq" id="XP_007715079.1">
    <property type="nucleotide sequence ID" value="XM_007716889.1"/>
</dbReference>
<keyword evidence="3" id="KW-1185">Reference proteome</keyword>
<dbReference type="EMBL" id="KI964694">
    <property type="protein sequence ID" value="EUC30606.1"/>
    <property type="molecule type" value="Genomic_DNA"/>
</dbReference>
<name>W6YGY7_COCC2</name>
<evidence type="ECO:0000259" key="1">
    <source>
        <dbReference type="Pfam" id="PF14420"/>
    </source>
</evidence>
<protein>
    <recommendedName>
        <fullName evidence="1">Clr5 domain-containing protein</fullName>
    </recommendedName>
</protein>
<dbReference type="SUPFAM" id="SSF48452">
    <property type="entry name" value="TPR-like"/>
    <property type="match status" value="1"/>
</dbReference>